<dbReference type="OrthoDB" id="7830614at2759"/>
<dbReference type="eggNOG" id="ENOG502TBCS">
    <property type="taxonomic scope" value="Eukaryota"/>
</dbReference>
<gene>
    <name evidence="2" type="primary">Dere\GG10778</name>
    <name evidence="2" type="synonym">dere_GLEANR_10671</name>
    <name evidence="2" type="synonym">GG10778</name>
    <name evidence="2" type="ORF">Dere_GG10778</name>
</gene>
<protein>
    <submittedName>
        <fullName evidence="2">Uncharacterized protein</fullName>
    </submittedName>
</protein>
<accession>B3NAI9</accession>
<keyword evidence="1" id="KW-0732">Signal</keyword>
<evidence type="ECO:0000256" key="1">
    <source>
        <dbReference type="SAM" id="SignalP"/>
    </source>
</evidence>
<dbReference type="PANTHER" id="PTHR20898:SF0">
    <property type="entry name" value="DAEDALUS ON 3-RELATED"/>
    <property type="match status" value="1"/>
</dbReference>
<dbReference type="AlphaFoldDB" id="B3NAI9"/>
<keyword evidence="3" id="KW-1185">Reference proteome</keyword>
<dbReference type="SMART" id="SM00697">
    <property type="entry name" value="DM8"/>
    <property type="match status" value="1"/>
</dbReference>
<dbReference type="EMBL" id="CH954177">
    <property type="protein sequence ID" value="EDV59743.2"/>
    <property type="molecule type" value="Genomic_DNA"/>
</dbReference>
<name>B3NAI9_DROER</name>
<dbReference type="InterPro" id="IPR010512">
    <property type="entry name" value="DUF1091"/>
</dbReference>
<evidence type="ECO:0000313" key="3">
    <source>
        <dbReference type="Proteomes" id="UP000008711"/>
    </source>
</evidence>
<organism evidence="2 3">
    <name type="scientific">Drosophila erecta</name>
    <name type="common">Fruit fly</name>
    <dbReference type="NCBI Taxonomy" id="7220"/>
    <lineage>
        <taxon>Eukaryota</taxon>
        <taxon>Metazoa</taxon>
        <taxon>Ecdysozoa</taxon>
        <taxon>Arthropoda</taxon>
        <taxon>Hexapoda</taxon>
        <taxon>Insecta</taxon>
        <taxon>Pterygota</taxon>
        <taxon>Neoptera</taxon>
        <taxon>Endopterygota</taxon>
        <taxon>Diptera</taxon>
        <taxon>Brachycera</taxon>
        <taxon>Muscomorpha</taxon>
        <taxon>Ephydroidea</taxon>
        <taxon>Drosophilidae</taxon>
        <taxon>Drosophila</taxon>
        <taxon>Sophophora</taxon>
    </lineage>
</organism>
<feature type="chain" id="PRO_5006455189" evidence="1">
    <location>
        <begin position="24"/>
        <end position="190"/>
    </location>
</feature>
<feature type="signal peptide" evidence="1">
    <location>
        <begin position="1"/>
        <end position="23"/>
    </location>
</feature>
<reference evidence="2 3" key="2">
    <citation type="journal article" date="2008" name="Bioinformatics">
        <title>Assembly reconciliation.</title>
        <authorList>
            <person name="Zimin A.V."/>
            <person name="Smith D.R."/>
            <person name="Sutton G."/>
            <person name="Yorke J.A."/>
        </authorList>
    </citation>
    <scope>NUCLEOTIDE SEQUENCE [LARGE SCALE GENOMIC DNA]</scope>
    <source>
        <strain evidence="2 3">TSC#14021-0224.01</strain>
    </source>
</reference>
<dbReference type="Pfam" id="PF06477">
    <property type="entry name" value="DUF1091"/>
    <property type="match status" value="1"/>
</dbReference>
<dbReference type="PANTHER" id="PTHR20898">
    <property type="entry name" value="DAEDALUS ON 3-RELATED-RELATED"/>
    <property type="match status" value="1"/>
</dbReference>
<dbReference type="HOGENOM" id="CLU_116900_0_0_1"/>
<proteinExistence type="predicted"/>
<dbReference type="Proteomes" id="UP000008711">
    <property type="component" value="Unassembled WGS sequence"/>
</dbReference>
<reference evidence="2 3" key="1">
    <citation type="journal article" date="2007" name="Nature">
        <title>Evolution of genes and genomes on the Drosophila phylogeny.</title>
        <authorList>
            <consortium name="Drosophila 12 Genomes Consortium"/>
            <person name="Clark A.G."/>
            <person name="Eisen M.B."/>
            <person name="Smith D.R."/>
            <person name="Bergman C.M."/>
            <person name="Oliver B."/>
            <person name="Markow T.A."/>
            <person name="Kaufman T.C."/>
            <person name="Kellis M."/>
            <person name="Gelbart W."/>
            <person name="Iyer V.N."/>
            <person name="Pollard D.A."/>
            <person name="Sackton T.B."/>
            <person name="Larracuente A.M."/>
            <person name="Singh N.D."/>
            <person name="Abad J.P."/>
            <person name="Abt D.N."/>
            <person name="Adryan B."/>
            <person name="Aguade M."/>
            <person name="Akashi H."/>
            <person name="Anderson W.W."/>
            <person name="Aquadro C.F."/>
            <person name="Ardell D.H."/>
            <person name="Arguello R."/>
            <person name="Artieri C.G."/>
            <person name="Barbash D.A."/>
            <person name="Barker D."/>
            <person name="Barsanti P."/>
            <person name="Batterham P."/>
            <person name="Batzoglou S."/>
            <person name="Begun D."/>
            <person name="Bhutkar A."/>
            <person name="Blanco E."/>
            <person name="Bosak S.A."/>
            <person name="Bradley R.K."/>
            <person name="Brand A.D."/>
            <person name="Brent M.R."/>
            <person name="Brooks A.N."/>
            <person name="Brown R.H."/>
            <person name="Butlin R.K."/>
            <person name="Caggese C."/>
            <person name="Calvi B.R."/>
            <person name="Bernardo de Carvalho A."/>
            <person name="Caspi A."/>
            <person name="Castrezana S."/>
            <person name="Celniker S.E."/>
            <person name="Chang J.L."/>
            <person name="Chapple C."/>
            <person name="Chatterji S."/>
            <person name="Chinwalla A."/>
            <person name="Civetta A."/>
            <person name="Clifton S.W."/>
            <person name="Comeron J.M."/>
            <person name="Costello J.C."/>
            <person name="Coyne J.A."/>
            <person name="Daub J."/>
            <person name="David R.G."/>
            <person name="Delcher A.L."/>
            <person name="Delehaunty K."/>
            <person name="Do C.B."/>
            <person name="Ebling H."/>
            <person name="Edwards K."/>
            <person name="Eickbush T."/>
            <person name="Evans J.D."/>
            <person name="Filipski A."/>
            <person name="Findeiss S."/>
            <person name="Freyhult E."/>
            <person name="Fulton L."/>
            <person name="Fulton R."/>
            <person name="Garcia A.C."/>
            <person name="Gardiner A."/>
            <person name="Garfield D.A."/>
            <person name="Garvin B.E."/>
            <person name="Gibson G."/>
            <person name="Gilbert D."/>
            <person name="Gnerre S."/>
            <person name="Godfrey J."/>
            <person name="Good R."/>
            <person name="Gotea V."/>
            <person name="Gravely B."/>
            <person name="Greenberg A.J."/>
            <person name="Griffiths-Jones S."/>
            <person name="Gross S."/>
            <person name="Guigo R."/>
            <person name="Gustafson E.A."/>
            <person name="Haerty W."/>
            <person name="Hahn M.W."/>
            <person name="Halligan D.L."/>
            <person name="Halpern A.L."/>
            <person name="Halter G.M."/>
            <person name="Han M.V."/>
            <person name="Heger A."/>
            <person name="Hillier L."/>
            <person name="Hinrichs A.S."/>
            <person name="Holmes I."/>
            <person name="Hoskins R.A."/>
            <person name="Hubisz M.J."/>
            <person name="Hultmark D."/>
            <person name="Huntley M.A."/>
            <person name="Jaffe D.B."/>
            <person name="Jagadeeshan S."/>
            <person name="Jeck W.R."/>
            <person name="Johnson J."/>
            <person name="Jones C.D."/>
            <person name="Jordan W.C."/>
            <person name="Karpen G.H."/>
            <person name="Kataoka E."/>
            <person name="Keightley P.D."/>
            <person name="Kheradpour P."/>
            <person name="Kirkness E.F."/>
            <person name="Koerich L.B."/>
            <person name="Kristiansen K."/>
            <person name="Kudrna D."/>
            <person name="Kulathinal R.J."/>
            <person name="Kumar S."/>
            <person name="Kwok R."/>
            <person name="Lander E."/>
            <person name="Langley C.H."/>
            <person name="Lapoint R."/>
            <person name="Lazzaro B.P."/>
            <person name="Lee S.J."/>
            <person name="Levesque L."/>
            <person name="Li R."/>
            <person name="Lin C.F."/>
            <person name="Lin M.F."/>
            <person name="Lindblad-Toh K."/>
            <person name="Llopart A."/>
            <person name="Long M."/>
            <person name="Low L."/>
            <person name="Lozovsky E."/>
            <person name="Lu J."/>
            <person name="Luo M."/>
            <person name="Machado C.A."/>
            <person name="Makalowski W."/>
            <person name="Marzo M."/>
            <person name="Matsuda M."/>
            <person name="Matzkin L."/>
            <person name="McAllister B."/>
            <person name="McBride C.S."/>
            <person name="McKernan B."/>
            <person name="McKernan K."/>
            <person name="Mendez-Lago M."/>
            <person name="Minx P."/>
            <person name="Mollenhauer M.U."/>
            <person name="Montooth K."/>
            <person name="Mount S.M."/>
            <person name="Mu X."/>
            <person name="Myers E."/>
            <person name="Negre B."/>
            <person name="Newfeld S."/>
            <person name="Nielsen R."/>
            <person name="Noor M.A."/>
            <person name="O'Grady P."/>
            <person name="Pachter L."/>
            <person name="Papaceit M."/>
            <person name="Parisi M.J."/>
            <person name="Parisi M."/>
            <person name="Parts L."/>
            <person name="Pedersen J.S."/>
            <person name="Pesole G."/>
            <person name="Phillippy A.M."/>
            <person name="Ponting C.P."/>
            <person name="Pop M."/>
            <person name="Porcelli D."/>
            <person name="Powell J.R."/>
            <person name="Prohaska S."/>
            <person name="Pruitt K."/>
            <person name="Puig M."/>
            <person name="Quesneville H."/>
            <person name="Ram K.R."/>
            <person name="Rand D."/>
            <person name="Rasmussen M.D."/>
            <person name="Reed L.K."/>
            <person name="Reenan R."/>
            <person name="Reily A."/>
            <person name="Remington K.A."/>
            <person name="Rieger T.T."/>
            <person name="Ritchie M.G."/>
            <person name="Robin C."/>
            <person name="Rogers Y.H."/>
            <person name="Rohde C."/>
            <person name="Rozas J."/>
            <person name="Rubenfield M.J."/>
            <person name="Ruiz A."/>
            <person name="Russo S."/>
            <person name="Salzberg S.L."/>
            <person name="Sanchez-Gracia A."/>
            <person name="Saranga D.J."/>
            <person name="Sato H."/>
            <person name="Schaeffer S.W."/>
            <person name="Schatz M.C."/>
            <person name="Schlenke T."/>
            <person name="Schwartz R."/>
            <person name="Segarra C."/>
            <person name="Singh R.S."/>
            <person name="Sirot L."/>
            <person name="Sirota M."/>
            <person name="Sisneros N.B."/>
            <person name="Smith C.D."/>
            <person name="Smith T.F."/>
            <person name="Spieth J."/>
            <person name="Stage D.E."/>
            <person name="Stark A."/>
            <person name="Stephan W."/>
            <person name="Strausberg R.L."/>
            <person name="Strempel S."/>
            <person name="Sturgill D."/>
            <person name="Sutton G."/>
            <person name="Sutton G.G."/>
            <person name="Tao W."/>
            <person name="Teichmann S."/>
            <person name="Tobari Y.N."/>
            <person name="Tomimura Y."/>
            <person name="Tsolas J.M."/>
            <person name="Valente V.L."/>
            <person name="Venter E."/>
            <person name="Venter J.C."/>
            <person name="Vicario S."/>
            <person name="Vieira F.G."/>
            <person name="Vilella A.J."/>
            <person name="Villasante A."/>
            <person name="Walenz B."/>
            <person name="Wang J."/>
            <person name="Wasserman M."/>
            <person name="Watts T."/>
            <person name="Wilson D."/>
            <person name="Wilson R.K."/>
            <person name="Wing R.A."/>
            <person name="Wolfner M.F."/>
            <person name="Wong A."/>
            <person name="Wong G.K."/>
            <person name="Wu C.I."/>
            <person name="Wu G."/>
            <person name="Yamamoto D."/>
            <person name="Yang H.P."/>
            <person name="Yang S.P."/>
            <person name="Yorke J.A."/>
            <person name="Yoshida K."/>
            <person name="Zdobnov E."/>
            <person name="Zhang P."/>
            <person name="Zhang Y."/>
            <person name="Zimin A.V."/>
            <person name="Baldwin J."/>
            <person name="Abdouelleil A."/>
            <person name="Abdulkadir J."/>
            <person name="Abebe A."/>
            <person name="Abera B."/>
            <person name="Abreu J."/>
            <person name="Acer S.C."/>
            <person name="Aftuck L."/>
            <person name="Alexander A."/>
            <person name="An P."/>
            <person name="Anderson E."/>
            <person name="Anderson S."/>
            <person name="Arachi H."/>
            <person name="Azer M."/>
            <person name="Bachantsang P."/>
            <person name="Barry A."/>
            <person name="Bayul T."/>
            <person name="Berlin A."/>
            <person name="Bessette D."/>
            <person name="Bloom T."/>
            <person name="Blye J."/>
            <person name="Boguslavskiy L."/>
            <person name="Bonnet C."/>
            <person name="Boukhgalter B."/>
            <person name="Bourzgui I."/>
            <person name="Brown A."/>
            <person name="Cahill P."/>
            <person name="Channer S."/>
            <person name="Cheshatsang Y."/>
            <person name="Chuda L."/>
            <person name="Citroen M."/>
            <person name="Collymore A."/>
            <person name="Cooke P."/>
            <person name="Costello M."/>
            <person name="D'Aco K."/>
            <person name="Daza R."/>
            <person name="De Haan G."/>
            <person name="DeGray S."/>
            <person name="DeMaso C."/>
            <person name="Dhargay N."/>
            <person name="Dooley K."/>
            <person name="Dooley E."/>
            <person name="Doricent M."/>
            <person name="Dorje P."/>
            <person name="Dorjee K."/>
            <person name="Dupes A."/>
            <person name="Elong R."/>
            <person name="Falk J."/>
            <person name="Farina A."/>
            <person name="Faro S."/>
            <person name="Ferguson D."/>
            <person name="Fisher S."/>
            <person name="Foley C.D."/>
            <person name="Franke A."/>
            <person name="Friedrich D."/>
            <person name="Gadbois L."/>
            <person name="Gearin G."/>
            <person name="Gearin C.R."/>
            <person name="Giannoukos G."/>
            <person name="Goode T."/>
            <person name="Graham J."/>
            <person name="Grandbois E."/>
            <person name="Grewal S."/>
            <person name="Gyaltsen K."/>
            <person name="Hafez N."/>
            <person name="Hagos B."/>
            <person name="Hall J."/>
            <person name="Henson C."/>
            <person name="Hollinger A."/>
            <person name="Honan T."/>
            <person name="Huard M.D."/>
            <person name="Hughes L."/>
            <person name="Hurhula B."/>
            <person name="Husby M.E."/>
            <person name="Kamat A."/>
            <person name="Kanga B."/>
            <person name="Kashin S."/>
            <person name="Khazanovich D."/>
            <person name="Kisner P."/>
            <person name="Lance K."/>
            <person name="Lara M."/>
            <person name="Lee W."/>
            <person name="Lennon N."/>
            <person name="Letendre F."/>
            <person name="LeVine R."/>
            <person name="Lipovsky A."/>
            <person name="Liu X."/>
            <person name="Liu J."/>
            <person name="Liu S."/>
            <person name="Lokyitsang T."/>
            <person name="Lokyitsang Y."/>
            <person name="Lubonja R."/>
            <person name="Lui A."/>
            <person name="MacDonald P."/>
            <person name="Magnisalis V."/>
            <person name="Maru K."/>
            <person name="Matthews C."/>
            <person name="McCusker W."/>
            <person name="McDonough S."/>
            <person name="Mehta T."/>
            <person name="Meldrim J."/>
            <person name="Meneus L."/>
            <person name="Mihai O."/>
            <person name="Mihalev A."/>
            <person name="Mihova T."/>
            <person name="Mittelman R."/>
            <person name="Mlenga V."/>
            <person name="Montmayeur A."/>
            <person name="Mulrain L."/>
            <person name="Navidi A."/>
            <person name="Naylor J."/>
            <person name="Negash T."/>
            <person name="Nguyen T."/>
            <person name="Nguyen N."/>
            <person name="Nicol R."/>
            <person name="Norbu C."/>
            <person name="Norbu N."/>
            <person name="Novod N."/>
            <person name="O'Neill B."/>
            <person name="Osman S."/>
            <person name="Markiewicz E."/>
            <person name="Oyono O.L."/>
            <person name="Patti C."/>
            <person name="Phunkhang P."/>
            <person name="Pierre F."/>
            <person name="Priest M."/>
            <person name="Raghuraman S."/>
            <person name="Rege F."/>
            <person name="Reyes R."/>
            <person name="Rise C."/>
            <person name="Rogov P."/>
            <person name="Ross K."/>
            <person name="Ryan E."/>
            <person name="Settipalli S."/>
            <person name="Shea T."/>
            <person name="Sherpa N."/>
            <person name="Shi L."/>
            <person name="Shih D."/>
            <person name="Sparrow T."/>
            <person name="Spaulding J."/>
            <person name="Stalker J."/>
            <person name="Stange-Thomann N."/>
            <person name="Stavropoulos S."/>
            <person name="Stone C."/>
            <person name="Strader C."/>
            <person name="Tesfaye S."/>
            <person name="Thomson T."/>
            <person name="Thoulutsang Y."/>
            <person name="Thoulutsang D."/>
            <person name="Topham K."/>
            <person name="Topping I."/>
            <person name="Tsamla T."/>
            <person name="Vassiliev H."/>
            <person name="Vo A."/>
            <person name="Wangchuk T."/>
            <person name="Wangdi T."/>
            <person name="Weiand M."/>
            <person name="Wilkinson J."/>
            <person name="Wilson A."/>
            <person name="Yadav S."/>
            <person name="Young G."/>
            <person name="Yu Q."/>
            <person name="Zembek L."/>
            <person name="Zhong D."/>
            <person name="Zimmer A."/>
            <person name="Zwirko Z."/>
            <person name="Jaffe D.B."/>
            <person name="Alvarez P."/>
            <person name="Brockman W."/>
            <person name="Butler J."/>
            <person name="Chin C."/>
            <person name="Gnerre S."/>
            <person name="Grabherr M."/>
            <person name="Kleber M."/>
            <person name="Mauceli E."/>
            <person name="MacCallum I."/>
        </authorList>
    </citation>
    <scope>NUCLEOTIDE SEQUENCE [LARGE SCALE GENOMIC DNA]</scope>
    <source>
        <strain evidence="2 3">TSC#14021-0224.01</strain>
    </source>
</reference>
<dbReference type="KEGG" id="der:6541506"/>
<sequence>MGSAAVNLLGLLMGLQCLIELHAVFIRFNNVTCESTDLSMWTVEYCKLTNLSKDKNRISLRYTMLQPMLRNIEIYLQLMTRRSESINVASNWQPFLYSVKLDYCRYLKNHHHNYLAKMVFEFIEGHSNLNHSCPYTKEKYICIDDVTNTEVSRKIRGVPMPKGFYALFTKWSTENITRTVTNYYFEVVNP</sequence>
<evidence type="ECO:0000313" key="2">
    <source>
        <dbReference type="EMBL" id="EDV59743.2"/>
    </source>
</evidence>